<name>A0ABR3AE62_9AGAR</name>
<reference evidence="2 3" key="1">
    <citation type="submission" date="2024-05" db="EMBL/GenBank/DDBJ databases">
        <title>A draft genome resource for the thread blight pathogen Marasmius tenuissimus strain MS-2.</title>
        <authorList>
            <person name="Yulfo-Soto G.E."/>
            <person name="Baruah I.K."/>
            <person name="Amoako-Attah I."/>
            <person name="Bukari Y."/>
            <person name="Meinhardt L.W."/>
            <person name="Bailey B.A."/>
            <person name="Cohen S.P."/>
        </authorList>
    </citation>
    <scope>NUCLEOTIDE SEQUENCE [LARGE SCALE GENOMIC DNA]</scope>
    <source>
        <strain evidence="2 3">MS-2</strain>
    </source>
</reference>
<feature type="compositionally biased region" description="Acidic residues" evidence="1">
    <location>
        <begin position="365"/>
        <end position="383"/>
    </location>
</feature>
<evidence type="ECO:0000313" key="3">
    <source>
        <dbReference type="Proteomes" id="UP001437256"/>
    </source>
</evidence>
<feature type="region of interest" description="Disordered" evidence="1">
    <location>
        <begin position="363"/>
        <end position="409"/>
    </location>
</feature>
<dbReference type="Proteomes" id="UP001437256">
    <property type="component" value="Unassembled WGS sequence"/>
</dbReference>
<accession>A0ABR3AE62</accession>
<feature type="region of interest" description="Disordered" evidence="1">
    <location>
        <begin position="248"/>
        <end position="267"/>
    </location>
</feature>
<evidence type="ECO:0000256" key="1">
    <source>
        <dbReference type="SAM" id="MobiDB-lite"/>
    </source>
</evidence>
<feature type="compositionally biased region" description="Acidic residues" evidence="1">
    <location>
        <begin position="392"/>
        <end position="404"/>
    </location>
</feature>
<gene>
    <name evidence="2" type="ORF">AAF712_001534</name>
</gene>
<evidence type="ECO:0000313" key="2">
    <source>
        <dbReference type="EMBL" id="KAL0071677.1"/>
    </source>
</evidence>
<keyword evidence="3" id="KW-1185">Reference proteome</keyword>
<feature type="compositionally biased region" description="Polar residues" evidence="1">
    <location>
        <begin position="251"/>
        <end position="267"/>
    </location>
</feature>
<protein>
    <submittedName>
        <fullName evidence="2">Uncharacterized protein</fullName>
    </submittedName>
</protein>
<proteinExistence type="predicted"/>
<sequence length="697" mass="78229">MRTGEAHRERADAWADAATKEDQAALFKKHGVRWSELLRLPYWDPVRNTVIDSMHCFYLRILQRHCRDIWGMGVRLEDGDGLWEVKEPSDEQKDRAIKTFRYGSRSALQKLNKISIQWLAQREGLDHRPNKKIILPELLRLRVTRQWFTEDQKINPLTITTEDSLMALQSDSIALRTSSTNVESEIDLARVEFANGTTKAGLNKFSASVIQQLASEEAIEVKTSTGKVSKAKKPLVDALHALRITRRSDPAATSSLNKAPTSEATSVMATDSATDLPLDQTKVVPPEPTHPATPVHGATTNEENLRILQGASKTAINTMNLAPLRSLVKFAAGHWKQVTAAKRAETNRLREIEEAQHRAILFSEELSDDDDEQDGDYADDVSDESFSHESESDSDESTSEDLDVDPTSLNADGMREWLHAKRAALSYTDESGKVRKSGRRKQGDIEKTLFNRFFMMQRLRSIFHPDALPPTIAPLIPLFAKVFESDVRGTRMADALPFDEFFKPLDEQVDWDSIPSQELQKLEQGPLAQIQEWIRAHAGSANFRIDQERSFADAQVTFQEKGESSEWNAGTIHSILTARWSDSYGTHHTKTFALVKKYKPLSRIHIPLDPYRQFGLAGGRLFYKRLDNALTLVPFENISGHFGYTQMALPSLLAQTIHALPQDKGAGFQLGRILQMPALENGTLAVPASNEPFIAVG</sequence>
<organism evidence="2 3">
    <name type="scientific">Marasmius tenuissimus</name>
    <dbReference type="NCBI Taxonomy" id="585030"/>
    <lineage>
        <taxon>Eukaryota</taxon>
        <taxon>Fungi</taxon>
        <taxon>Dikarya</taxon>
        <taxon>Basidiomycota</taxon>
        <taxon>Agaricomycotina</taxon>
        <taxon>Agaricomycetes</taxon>
        <taxon>Agaricomycetidae</taxon>
        <taxon>Agaricales</taxon>
        <taxon>Marasmiineae</taxon>
        <taxon>Marasmiaceae</taxon>
        <taxon>Marasmius</taxon>
    </lineage>
</organism>
<comment type="caution">
    <text evidence="2">The sequence shown here is derived from an EMBL/GenBank/DDBJ whole genome shotgun (WGS) entry which is preliminary data.</text>
</comment>
<dbReference type="EMBL" id="JBBXMP010000003">
    <property type="protein sequence ID" value="KAL0071677.1"/>
    <property type="molecule type" value="Genomic_DNA"/>
</dbReference>